<gene>
    <name evidence="1" type="ORF">HATV-2_gp82</name>
</gene>
<accession>A0AAE8Y1N5</accession>
<reference evidence="1" key="1">
    <citation type="submission" date="2021-05" db="EMBL/GenBank/DDBJ databases">
        <title>Diversity, taxonomy and evolution of archaeal viruses of the class Caudoviricetes.</title>
        <authorList>
            <person name="Liu Y."/>
            <person name="Demina T.A."/>
            <person name="Roux S."/>
            <person name="Aiewsakun P."/>
            <person name="Kazlauskas D."/>
            <person name="Simmonds P."/>
            <person name="Prangishvili D."/>
            <person name="Oksanen H.M."/>
            <person name="Krupovic M."/>
        </authorList>
    </citation>
    <scope>NUCLEOTIDE SEQUENCE</scope>
    <source>
        <strain evidence="1">HATV-2/44</strain>
    </source>
</reference>
<evidence type="ECO:0000313" key="2">
    <source>
        <dbReference type="Proteomes" id="UP000827814"/>
    </source>
</evidence>
<organism evidence="1 2">
    <name type="scientific">Haloarcula tailed virus 2</name>
    <dbReference type="NCBI Taxonomy" id="2877989"/>
    <lineage>
        <taxon>Viruses</taxon>
        <taxon>Duplodnaviria</taxon>
        <taxon>Heunggongvirae</taxon>
        <taxon>Uroviricota</taxon>
        <taxon>Caudoviricetes</taxon>
        <taxon>Thumleimavirales</taxon>
        <taxon>Soleiviridae</taxon>
        <taxon>Eilatmyovirus</taxon>
        <taxon>Eilatmyovirus salis</taxon>
        <taxon>Eilatmyovirus HATV2</taxon>
    </lineage>
</organism>
<evidence type="ECO:0000313" key="1">
    <source>
        <dbReference type="EMBL" id="UBF23233.1"/>
    </source>
</evidence>
<proteinExistence type="predicted"/>
<name>A0AAE8Y1N5_9CAUD</name>
<dbReference type="Proteomes" id="UP000827814">
    <property type="component" value="Segment"/>
</dbReference>
<dbReference type="EMBL" id="MZ334525">
    <property type="protein sequence ID" value="UBF23233.1"/>
    <property type="molecule type" value="Genomic_DNA"/>
</dbReference>
<keyword evidence="2" id="KW-1185">Reference proteome</keyword>
<protein>
    <submittedName>
        <fullName evidence="1">Uncharacterized protein</fullName>
    </submittedName>
</protein>
<sequence>MDILHLSNTGVIENAVRVNENLRLFERFYPFVSDTVQTEVDHISMSDDGSCEWGIVAVQPHTYKRRAVFK</sequence>